<sequence>MKVKNRMILSIVITLPFLLSACQQDATESESSSSTASKKIILQQNDGAVPNASENSDAQMSSLKPARGRSSATYSSEPIDFIEEENLAEARINITSSDDDLRMEAVYNLTLDDANDLHLLENVLLTDPNPEIREEVVMYLAEGDPASVEPLLIKALNDPHSSVIIAALDWLSVMDIGDKSAVTTKFKQIAATHYDEEVKEAAEMALEMME</sequence>
<reference evidence="4" key="1">
    <citation type="journal article" date="2012" name="J. Bacteriol.">
        <title>Genome sequence of the haloalkaliphilic methanotrophic bacterium Methylomicrobium alcaliphilum 20Z.</title>
        <authorList>
            <person name="Vuilleumier S."/>
            <person name="Khmelenina V.N."/>
            <person name="Bringel F."/>
            <person name="Reshetnikov A.S."/>
            <person name="Lajus A."/>
            <person name="Mangenot S."/>
            <person name="Rouy Z."/>
            <person name="Op den Camp H.J."/>
            <person name="Jetten M.S."/>
            <person name="Dispirito A.A."/>
            <person name="Dunfield P."/>
            <person name="Klotz M.G."/>
            <person name="Semrau J.D."/>
            <person name="Stein L.Y."/>
            <person name="Barbe V."/>
            <person name="Medigue C."/>
            <person name="Trotsenko Y.A."/>
            <person name="Kalyuzhnaya M.G."/>
        </authorList>
    </citation>
    <scope>NUCLEOTIDE SEQUENCE [LARGE SCALE GENOMIC DNA]</scope>
    <source>
        <strain evidence="4">DSM 19304 / NCIMB 14124 / VKM B-2133 / 20Z</strain>
    </source>
</reference>
<dbReference type="PROSITE" id="PS51257">
    <property type="entry name" value="PROKAR_LIPOPROTEIN"/>
    <property type="match status" value="1"/>
</dbReference>
<evidence type="ECO:0000313" key="4">
    <source>
        <dbReference type="Proteomes" id="UP000008315"/>
    </source>
</evidence>
<keyword evidence="4" id="KW-1185">Reference proteome</keyword>
<keyword evidence="2" id="KW-0732">Signal</keyword>
<feature type="region of interest" description="Disordered" evidence="1">
    <location>
        <begin position="47"/>
        <end position="75"/>
    </location>
</feature>
<dbReference type="InterPro" id="IPR011989">
    <property type="entry name" value="ARM-like"/>
</dbReference>
<proteinExistence type="predicted"/>
<gene>
    <name evidence="3" type="ordered locus">MEALZ_2912</name>
</gene>
<feature type="signal peptide" evidence="2">
    <location>
        <begin position="1"/>
        <end position="26"/>
    </location>
</feature>
<dbReference type="AlphaFoldDB" id="G4T147"/>
<evidence type="ECO:0000256" key="1">
    <source>
        <dbReference type="SAM" id="MobiDB-lite"/>
    </source>
</evidence>
<dbReference type="Proteomes" id="UP000008315">
    <property type="component" value="Chromosome"/>
</dbReference>
<dbReference type="InterPro" id="IPR016024">
    <property type="entry name" value="ARM-type_fold"/>
</dbReference>
<protein>
    <recommendedName>
        <fullName evidence="5">HEAT repeat domain-containing protein</fullName>
    </recommendedName>
</protein>
<dbReference type="EMBL" id="FO082060">
    <property type="protein sequence ID" value="CCE24578.1"/>
    <property type="molecule type" value="Genomic_DNA"/>
</dbReference>
<dbReference type="KEGG" id="mah:MEALZ_2912"/>
<feature type="chain" id="PRO_5003468102" description="HEAT repeat domain-containing protein" evidence="2">
    <location>
        <begin position="27"/>
        <end position="210"/>
    </location>
</feature>
<dbReference type="HOGENOM" id="CLU_1308935_0_0_6"/>
<evidence type="ECO:0000256" key="2">
    <source>
        <dbReference type="SAM" id="SignalP"/>
    </source>
</evidence>
<accession>G4T147</accession>
<dbReference type="SUPFAM" id="SSF48371">
    <property type="entry name" value="ARM repeat"/>
    <property type="match status" value="1"/>
</dbReference>
<dbReference type="Gene3D" id="1.25.10.10">
    <property type="entry name" value="Leucine-rich Repeat Variant"/>
    <property type="match status" value="1"/>
</dbReference>
<feature type="compositionally biased region" description="Polar residues" evidence="1">
    <location>
        <begin position="47"/>
        <end position="62"/>
    </location>
</feature>
<dbReference type="PATRIC" id="fig|271065.3.peg.2991"/>
<dbReference type="Pfam" id="PF13646">
    <property type="entry name" value="HEAT_2"/>
    <property type="match status" value="1"/>
</dbReference>
<evidence type="ECO:0000313" key="3">
    <source>
        <dbReference type="EMBL" id="CCE24578.1"/>
    </source>
</evidence>
<organism evidence="3 4">
    <name type="scientific">Methylotuvimicrobium alcaliphilum (strain DSM 19304 / NCIMB 14124 / VKM B-2133 / 20Z)</name>
    <name type="common">Methylomicrobium alcaliphilum</name>
    <dbReference type="NCBI Taxonomy" id="1091494"/>
    <lineage>
        <taxon>Bacteria</taxon>
        <taxon>Pseudomonadati</taxon>
        <taxon>Pseudomonadota</taxon>
        <taxon>Gammaproteobacteria</taxon>
        <taxon>Methylococcales</taxon>
        <taxon>Methylococcaceae</taxon>
        <taxon>Methylotuvimicrobium</taxon>
    </lineage>
</organism>
<dbReference type="RefSeq" id="WP_014149342.1">
    <property type="nucleotide sequence ID" value="NC_016112.1"/>
</dbReference>
<name>G4T147_META2</name>
<evidence type="ECO:0008006" key="5">
    <source>
        <dbReference type="Google" id="ProtNLM"/>
    </source>
</evidence>